<dbReference type="PANTHER" id="PTHR22594">
    <property type="entry name" value="ASPARTYL/LYSYL-TRNA SYNTHETASE"/>
    <property type="match status" value="1"/>
</dbReference>
<proteinExistence type="inferred from homology"/>
<evidence type="ECO:0000313" key="10">
    <source>
        <dbReference type="Proteomes" id="UP000320390"/>
    </source>
</evidence>
<dbReference type="PROSITE" id="PS50862">
    <property type="entry name" value="AA_TRNA_LIGASE_II"/>
    <property type="match status" value="1"/>
</dbReference>
<comment type="subcellular location">
    <subcellularLocation>
        <location evidence="7">Cytoplasm</location>
    </subcellularLocation>
</comment>
<evidence type="ECO:0000313" key="9">
    <source>
        <dbReference type="EMBL" id="QDV06743.1"/>
    </source>
</evidence>
<keyword evidence="6 7" id="KW-0030">Aminoacyl-tRNA synthetase</keyword>
<comment type="catalytic activity">
    <reaction evidence="7">
        <text>tRNA(Asp) + L-aspartate + ATP = L-aspartyl-tRNA(Asp) + AMP + diphosphate</text>
        <dbReference type="Rhea" id="RHEA:19649"/>
        <dbReference type="Rhea" id="RHEA-COMP:9660"/>
        <dbReference type="Rhea" id="RHEA-COMP:9678"/>
        <dbReference type="ChEBI" id="CHEBI:29991"/>
        <dbReference type="ChEBI" id="CHEBI:30616"/>
        <dbReference type="ChEBI" id="CHEBI:33019"/>
        <dbReference type="ChEBI" id="CHEBI:78442"/>
        <dbReference type="ChEBI" id="CHEBI:78516"/>
        <dbReference type="ChEBI" id="CHEBI:456215"/>
        <dbReference type="EC" id="6.1.1.12"/>
    </reaction>
</comment>
<dbReference type="InterPro" id="IPR004115">
    <property type="entry name" value="GAD-like_sf"/>
</dbReference>
<dbReference type="EMBL" id="CP036434">
    <property type="protein sequence ID" value="QDV06743.1"/>
    <property type="molecule type" value="Genomic_DNA"/>
</dbReference>
<organism evidence="9 10">
    <name type="scientific">Saltatorellus ferox</name>
    <dbReference type="NCBI Taxonomy" id="2528018"/>
    <lineage>
        <taxon>Bacteria</taxon>
        <taxon>Pseudomonadati</taxon>
        <taxon>Planctomycetota</taxon>
        <taxon>Planctomycetia</taxon>
        <taxon>Planctomycetia incertae sedis</taxon>
        <taxon>Saltatorellus</taxon>
    </lineage>
</organism>
<dbReference type="GO" id="GO:0006422">
    <property type="term" value="P:aspartyl-tRNA aminoacylation"/>
    <property type="evidence" value="ECO:0007669"/>
    <property type="project" value="UniProtKB-UniRule"/>
</dbReference>
<evidence type="ECO:0000259" key="8">
    <source>
        <dbReference type="PROSITE" id="PS50862"/>
    </source>
</evidence>
<comment type="similarity">
    <text evidence="1 7">Belongs to the class-II aminoacyl-tRNA synthetase family. Type 1 subfamily.</text>
</comment>
<comment type="subunit">
    <text evidence="7">Homodimer.</text>
</comment>
<dbReference type="InterPro" id="IPR045864">
    <property type="entry name" value="aa-tRNA-synth_II/BPL/LPL"/>
</dbReference>
<keyword evidence="10" id="KW-1185">Reference proteome</keyword>
<keyword evidence="5 7" id="KW-0648">Protein biosynthesis</keyword>
<feature type="binding site" evidence="7">
    <location>
        <position position="177"/>
    </location>
    <ligand>
        <name>L-aspartate</name>
        <dbReference type="ChEBI" id="CHEBI:29991"/>
    </ligand>
</feature>
<dbReference type="SUPFAM" id="SSF50249">
    <property type="entry name" value="Nucleic acid-binding proteins"/>
    <property type="match status" value="1"/>
</dbReference>
<feature type="binding site" evidence="7">
    <location>
        <position position="504"/>
    </location>
    <ligand>
        <name>L-aspartate</name>
        <dbReference type="ChEBI" id="CHEBI:29991"/>
    </ligand>
</feature>
<dbReference type="InterPro" id="IPR012340">
    <property type="entry name" value="NA-bd_OB-fold"/>
</dbReference>
<gene>
    <name evidence="7 9" type="primary">aspS</name>
    <name evidence="9" type="ORF">Poly30_22580</name>
</gene>
<feature type="binding site" evidence="7">
    <location>
        <position position="466"/>
    </location>
    <ligand>
        <name>L-aspartate</name>
        <dbReference type="ChEBI" id="CHEBI:29991"/>
    </ligand>
</feature>
<dbReference type="InterPro" id="IPR002312">
    <property type="entry name" value="Asp/Asn-tRNA-synth_IIb"/>
</dbReference>
<reference evidence="9 10" key="1">
    <citation type="submission" date="2019-02" db="EMBL/GenBank/DDBJ databases">
        <title>Deep-cultivation of Planctomycetes and their phenomic and genomic characterization uncovers novel biology.</title>
        <authorList>
            <person name="Wiegand S."/>
            <person name="Jogler M."/>
            <person name="Boedeker C."/>
            <person name="Pinto D."/>
            <person name="Vollmers J."/>
            <person name="Rivas-Marin E."/>
            <person name="Kohn T."/>
            <person name="Peeters S.H."/>
            <person name="Heuer A."/>
            <person name="Rast P."/>
            <person name="Oberbeckmann S."/>
            <person name="Bunk B."/>
            <person name="Jeske O."/>
            <person name="Meyerdierks A."/>
            <person name="Storesund J.E."/>
            <person name="Kallscheuer N."/>
            <person name="Luecker S."/>
            <person name="Lage O.M."/>
            <person name="Pohl T."/>
            <person name="Merkel B.J."/>
            <person name="Hornburger P."/>
            <person name="Mueller R.-W."/>
            <person name="Bruemmer F."/>
            <person name="Labrenz M."/>
            <person name="Spormann A.M."/>
            <person name="Op den Camp H."/>
            <person name="Overmann J."/>
            <person name="Amann R."/>
            <person name="Jetten M.S.M."/>
            <person name="Mascher T."/>
            <person name="Medema M.H."/>
            <person name="Devos D.P."/>
            <person name="Kaster A.-K."/>
            <person name="Ovreas L."/>
            <person name="Rohde M."/>
            <person name="Galperin M.Y."/>
            <person name="Jogler C."/>
        </authorList>
    </citation>
    <scope>NUCLEOTIDE SEQUENCE [LARGE SCALE GENOMIC DNA]</scope>
    <source>
        <strain evidence="9 10">Poly30</strain>
    </source>
</reference>
<feature type="binding site" evidence="7">
    <location>
        <position position="232"/>
    </location>
    <ligand>
        <name>ATP</name>
        <dbReference type="ChEBI" id="CHEBI:30616"/>
    </ligand>
</feature>
<evidence type="ECO:0000256" key="4">
    <source>
        <dbReference type="ARBA" id="ARBA00022840"/>
    </source>
</evidence>
<feature type="binding site" evidence="7">
    <location>
        <position position="497"/>
    </location>
    <ligand>
        <name>ATP</name>
        <dbReference type="ChEBI" id="CHEBI:30616"/>
    </ligand>
</feature>
<dbReference type="CDD" id="cd00777">
    <property type="entry name" value="AspRS_core"/>
    <property type="match status" value="1"/>
</dbReference>
<dbReference type="InterPro" id="IPR047089">
    <property type="entry name" value="Asp-tRNA-ligase_1_N"/>
</dbReference>
<dbReference type="SUPFAM" id="SSF55681">
    <property type="entry name" value="Class II aaRS and biotin synthetases"/>
    <property type="match status" value="1"/>
</dbReference>
<dbReference type="GO" id="GO:0005737">
    <property type="term" value="C:cytoplasm"/>
    <property type="evidence" value="ECO:0007669"/>
    <property type="project" value="UniProtKB-SubCell"/>
</dbReference>
<dbReference type="InterPro" id="IPR029351">
    <property type="entry name" value="GAD_dom"/>
</dbReference>
<dbReference type="Gene3D" id="2.40.50.140">
    <property type="entry name" value="Nucleic acid-binding proteins"/>
    <property type="match status" value="1"/>
</dbReference>
<protein>
    <recommendedName>
        <fullName evidence="7">Aspartate--tRNA ligase</fullName>
        <ecNumber evidence="7">6.1.1.12</ecNumber>
    </recommendedName>
    <alternativeName>
        <fullName evidence="7">Aspartyl-tRNA synthetase</fullName>
        <shortName evidence="7">AspRS</shortName>
    </alternativeName>
</protein>
<dbReference type="InterPro" id="IPR004524">
    <property type="entry name" value="Asp-tRNA-ligase_1"/>
</dbReference>
<dbReference type="Pfam" id="PF00152">
    <property type="entry name" value="tRNA-synt_2"/>
    <property type="match status" value="1"/>
</dbReference>
<dbReference type="PRINTS" id="PR01042">
    <property type="entry name" value="TRNASYNTHASP"/>
</dbReference>
<evidence type="ECO:0000256" key="6">
    <source>
        <dbReference type="ARBA" id="ARBA00023146"/>
    </source>
</evidence>
<dbReference type="InterPro" id="IPR004364">
    <property type="entry name" value="Aa-tRNA-synt_II"/>
</dbReference>
<dbReference type="InterPro" id="IPR006195">
    <property type="entry name" value="aa-tRNA-synth_II"/>
</dbReference>
<dbReference type="NCBIfam" id="NF001750">
    <property type="entry name" value="PRK00476.1"/>
    <property type="match status" value="1"/>
</dbReference>
<dbReference type="OrthoDB" id="9802326at2"/>
<evidence type="ECO:0000256" key="1">
    <source>
        <dbReference type="ARBA" id="ARBA00006303"/>
    </source>
</evidence>
<dbReference type="SUPFAM" id="SSF55261">
    <property type="entry name" value="GAD domain-like"/>
    <property type="match status" value="1"/>
</dbReference>
<dbReference type="CDD" id="cd04317">
    <property type="entry name" value="EcAspRS_like_N"/>
    <property type="match status" value="1"/>
</dbReference>
<dbReference type="RefSeq" id="WP_145197188.1">
    <property type="nucleotide sequence ID" value="NZ_CP036434.1"/>
</dbReference>
<sequence length="611" mass="68108">MTATQVGASWRRTHNCGELREDHDGAQVTLNGWVQQRRNLGGIYFIDLRDRYGVTQIVLPEDLEAEVKLAREDCIAVTGVVAKREAPNDRMPTGQIELRAATVEKLSTSKTPPFEIEEKLDTAVELRLQYRYLDLRRPDMQRGLMHRSRFIGAMRNAFLKREFAEVETPILTKATPEGARDYLVPSRVHPGEFYALPQSPQIFKQLLMVAGMDRYFQVARCFRDEDLRADRQPEFTQLDMEMSFVEEEDIFAAWEGVLSETFRDSMGAEIPTPFPRLSWREAMERFGSDKPDMRYGMELIDAGPWVPHSGFGVFQSIVEGGGRVMGLCVKGGSEGISRGNIKKLEEVVKTYGAKGMAWWKPGLEGGAAGSIVKFCQGDSGAKLMEVMGAEEGDLCVFVADEEPVCWKALGALRTYVARTLEMIPSVDGADQGGSGPWNFLWVTDFPMFEWDAEPADGGKPRYVSQHHPFTAPDDWELAGDPAKMGSRAYDLVLNGWELGSGSIRIHRQDTQAKVFDLLGLGKEEIEMKFGFLLEALSYGPPPHGGFAIGLDRIVALTLGMESIRDVVAFPKTTAAADLMCHAPSTVDPHQMKDLFIQHADLPRPKEDGSKS</sequence>
<keyword evidence="2 7" id="KW-0436">Ligase</keyword>
<dbReference type="EC" id="6.1.1.12" evidence="7"/>
<keyword evidence="4 7" id="KW-0067">ATP-binding</keyword>
<dbReference type="Proteomes" id="UP000320390">
    <property type="component" value="Chromosome"/>
</dbReference>
<keyword evidence="7" id="KW-0963">Cytoplasm</keyword>
<dbReference type="GO" id="GO:0004815">
    <property type="term" value="F:aspartate-tRNA ligase activity"/>
    <property type="evidence" value="ECO:0007669"/>
    <property type="project" value="UniProtKB-UniRule"/>
</dbReference>
<dbReference type="AlphaFoldDB" id="A0A518ERM6"/>
<comment type="caution">
    <text evidence="7">Lacks conserved residue(s) required for the propagation of feature annotation.</text>
</comment>
<feature type="binding site" evidence="7">
    <location>
        <begin position="549"/>
        <end position="552"/>
    </location>
    <ligand>
        <name>ATP</name>
        <dbReference type="ChEBI" id="CHEBI:30616"/>
    </ligand>
</feature>
<dbReference type="GO" id="GO:0003676">
    <property type="term" value="F:nucleic acid binding"/>
    <property type="evidence" value="ECO:0007669"/>
    <property type="project" value="InterPro"/>
</dbReference>
<dbReference type="InterPro" id="IPR004365">
    <property type="entry name" value="NA-bd_OB_tRNA"/>
</dbReference>
<dbReference type="GO" id="GO:0005524">
    <property type="term" value="F:ATP binding"/>
    <property type="evidence" value="ECO:0007669"/>
    <property type="project" value="UniProtKB-UniRule"/>
</dbReference>
<name>A0A518ERM6_9BACT</name>
<dbReference type="HAMAP" id="MF_00044">
    <property type="entry name" value="Asp_tRNA_synth_type1"/>
    <property type="match status" value="1"/>
</dbReference>
<feature type="binding site" evidence="7">
    <location>
        <begin position="223"/>
        <end position="225"/>
    </location>
    <ligand>
        <name>ATP</name>
        <dbReference type="ChEBI" id="CHEBI:30616"/>
    </ligand>
</feature>
<dbReference type="Pfam" id="PF01336">
    <property type="entry name" value="tRNA_anti-codon"/>
    <property type="match status" value="1"/>
</dbReference>
<comment type="function">
    <text evidence="7">Catalyzes the attachment of L-aspartate to tRNA(Asp) in a two-step reaction: L-aspartate is first activated by ATP to form Asp-AMP and then transferred to the acceptor end of tRNA(Asp).</text>
</comment>
<feature type="binding site" evidence="7">
    <location>
        <position position="223"/>
    </location>
    <ligand>
        <name>L-aspartate</name>
        <dbReference type="ChEBI" id="CHEBI:29991"/>
    </ligand>
</feature>
<dbReference type="Gene3D" id="3.30.1360.30">
    <property type="entry name" value="GAD-like domain"/>
    <property type="match status" value="1"/>
</dbReference>
<feature type="region of interest" description="Aspartate" evidence="7">
    <location>
        <begin position="201"/>
        <end position="204"/>
    </location>
</feature>
<keyword evidence="3 7" id="KW-0547">Nucleotide-binding</keyword>
<evidence type="ECO:0000256" key="3">
    <source>
        <dbReference type="ARBA" id="ARBA00022741"/>
    </source>
</evidence>
<dbReference type="Pfam" id="PF02938">
    <property type="entry name" value="GAD"/>
    <property type="match status" value="1"/>
</dbReference>
<evidence type="ECO:0000256" key="5">
    <source>
        <dbReference type="ARBA" id="ARBA00022917"/>
    </source>
</evidence>
<dbReference type="PANTHER" id="PTHR22594:SF5">
    <property type="entry name" value="ASPARTATE--TRNA LIGASE, MITOCHONDRIAL"/>
    <property type="match status" value="1"/>
</dbReference>
<evidence type="ECO:0000256" key="2">
    <source>
        <dbReference type="ARBA" id="ARBA00022598"/>
    </source>
</evidence>
<dbReference type="NCBIfam" id="TIGR00459">
    <property type="entry name" value="aspS_bact"/>
    <property type="match status" value="1"/>
</dbReference>
<accession>A0A518ERM6</accession>
<dbReference type="InterPro" id="IPR047090">
    <property type="entry name" value="AspRS_core"/>
</dbReference>
<evidence type="ECO:0000256" key="7">
    <source>
        <dbReference type="HAMAP-Rule" id="MF_00044"/>
    </source>
</evidence>
<feature type="domain" description="Aminoacyl-transfer RNA synthetases class-II family profile" evidence="8">
    <location>
        <begin position="143"/>
        <end position="570"/>
    </location>
</feature>
<dbReference type="Gene3D" id="3.30.930.10">
    <property type="entry name" value="Bira Bifunctional Protein, Domain 2"/>
    <property type="match status" value="1"/>
</dbReference>